<evidence type="ECO:0000313" key="7">
    <source>
        <dbReference type="EMBL" id="MFC0212687.1"/>
    </source>
</evidence>
<dbReference type="InterPro" id="IPR020449">
    <property type="entry name" value="Tscrpt_reg_AraC-type_HTH"/>
</dbReference>
<comment type="caution">
    <text evidence="7">The sequence shown here is derived from an EMBL/GenBank/DDBJ whole genome shotgun (WGS) entry which is preliminary data.</text>
</comment>
<feature type="modified residue" description="4-aspartylphosphate" evidence="4">
    <location>
        <position position="55"/>
    </location>
</feature>
<dbReference type="Gene3D" id="1.10.10.60">
    <property type="entry name" value="Homeodomain-like"/>
    <property type="match status" value="2"/>
</dbReference>
<dbReference type="Gene3D" id="3.40.50.2300">
    <property type="match status" value="1"/>
</dbReference>
<dbReference type="PROSITE" id="PS01124">
    <property type="entry name" value="HTH_ARAC_FAMILY_2"/>
    <property type="match status" value="1"/>
</dbReference>
<dbReference type="Pfam" id="PF00072">
    <property type="entry name" value="Response_reg"/>
    <property type="match status" value="1"/>
</dbReference>
<keyword evidence="1" id="KW-0805">Transcription regulation</keyword>
<keyword evidence="4" id="KW-0597">Phosphoprotein</keyword>
<feature type="domain" description="HTH araC/xylS-type" evidence="5">
    <location>
        <begin position="433"/>
        <end position="531"/>
    </location>
</feature>
<gene>
    <name evidence="7" type="ORF">ACFFK0_09445</name>
</gene>
<dbReference type="Proteomes" id="UP001589776">
    <property type="component" value="Unassembled WGS sequence"/>
</dbReference>
<feature type="domain" description="Response regulatory" evidence="6">
    <location>
        <begin position="3"/>
        <end position="120"/>
    </location>
</feature>
<dbReference type="InterPro" id="IPR001789">
    <property type="entry name" value="Sig_transdc_resp-reg_receiver"/>
</dbReference>
<dbReference type="InterPro" id="IPR009057">
    <property type="entry name" value="Homeodomain-like_sf"/>
</dbReference>
<keyword evidence="3" id="KW-0804">Transcription</keyword>
<dbReference type="CDD" id="cd17536">
    <property type="entry name" value="REC_YesN-like"/>
    <property type="match status" value="1"/>
</dbReference>
<evidence type="ECO:0000259" key="6">
    <source>
        <dbReference type="PROSITE" id="PS50110"/>
    </source>
</evidence>
<dbReference type="SUPFAM" id="SSF52172">
    <property type="entry name" value="CheY-like"/>
    <property type="match status" value="1"/>
</dbReference>
<organism evidence="7 8">
    <name type="scientific">Paenibacillus chartarius</name>
    <dbReference type="NCBI Taxonomy" id="747481"/>
    <lineage>
        <taxon>Bacteria</taxon>
        <taxon>Bacillati</taxon>
        <taxon>Bacillota</taxon>
        <taxon>Bacilli</taxon>
        <taxon>Bacillales</taxon>
        <taxon>Paenibacillaceae</taxon>
        <taxon>Paenibacillus</taxon>
    </lineage>
</organism>
<dbReference type="InterPro" id="IPR018062">
    <property type="entry name" value="HTH_AraC-typ_CS"/>
</dbReference>
<dbReference type="InterPro" id="IPR018060">
    <property type="entry name" value="HTH_AraC"/>
</dbReference>
<reference evidence="7 8" key="1">
    <citation type="submission" date="2024-09" db="EMBL/GenBank/DDBJ databases">
        <authorList>
            <person name="Sun Q."/>
            <person name="Mori K."/>
        </authorList>
    </citation>
    <scope>NUCLEOTIDE SEQUENCE [LARGE SCALE GENOMIC DNA]</scope>
    <source>
        <strain evidence="7 8">CCM 7759</strain>
    </source>
</reference>
<dbReference type="InterPro" id="IPR011006">
    <property type="entry name" value="CheY-like_superfamily"/>
</dbReference>
<protein>
    <submittedName>
        <fullName evidence="7">Helix-turn-helix domain-containing protein</fullName>
    </submittedName>
</protein>
<dbReference type="SMART" id="SM00448">
    <property type="entry name" value="REC"/>
    <property type="match status" value="1"/>
</dbReference>
<dbReference type="RefSeq" id="WP_377469891.1">
    <property type="nucleotide sequence ID" value="NZ_JBHLWN010000031.1"/>
</dbReference>
<sequence>MYSALLVDDEIFAVKGMISGVDWERLGISDVYEAYHAAAAKDILLRAPVDVMICDIEMPDESGLELAAWVKAHKPDVVVLFLTCHADFSFAQKAIHLGSYEYLLKPVLYSELEHVLQGALDSIQERREQKEIAEHLRKYQVMWEHKKAVLIERFWQEILSQRLLLNEATLRSALQEYQLSIELHSEVILILISVEKWDKHLSARDEEIMSFALRNAAEEMLVGASGGHTVEDNRGNMIVMLFSERADSAYESGLEDACAAYLKACRHYLFCQISCYISEPVPLGELMKAYHSLLEWEHKNVVQQNRVLFYRDYRNRPGQGMENVSLMDWADWFERGEREKLYELVEQQMAAFSAKQVTVESLEAFYHGFLQVVYYVLQRKGLPAQLLYMDGAMSSDLPAVTKSITGLEQWMKTMIGTVIGLLFSKRTPNSIVQKIKDYIAGHLDADITREDLAEFVYLNPAYISRLFKAETKLSLSDYILQARMRRAAQLLLESDQPVSQIAINLGYGNFSYFARMFKRVYGMTPQEYRKG</sequence>
<evidence type="ECO:0000259" key="5">
    <source>
        <dbReference type="PROSITE" id="PS01124"/>
    </source>
</evidence>
<dbReference type="SMART" id="SM00342">
    <property type="entry name" value="HTH_ARAC"/>
    <property type="match status" value="1"/>
</dbReference>
<dbReference type="PANTHER" id="PTHR43280:SF2">
    <property type="entry name" value="HTH-TYPE TRANSCRIPTIONAL REGULATOR EXSA"/>
    <property type="match status" value="1"/>
</dbReference>
<dbReference type="PROSITE" id="PS50110">
    <property type="entry name" value="RESPONSE_REGULATORY"/>
    <property type="match status" value="1"/>
</dbReference>
<dbReference type="EMBL" id="JBHLWN010000031">
    <property type="protein sequence ID" value="MFC0212687.1"/>
    <property type="molecule type" value="Genomic_DNA"/>
</dbReference>
<name>A0ABV6DJC0_9BACL</name>
<keyword evidence="2" id="KW-0238">DNA-binding</keyword>
<evidence type="ECO:0000256" key="3">
    <source>
        <dbReference type="ARBA" id="ARBA00023163"/>
    </source>
</evidence>
<proteinExistence type="predicted"/>
<evidence type="ECO:0000256" key="4">
    <source>
        <dbReference type="PROSITE-ProRule" id="PRU00169"/>
    </source>
</evidence>
<dbReference type="SUPFAM" id="SSF46689">
    <property type="entry name" value="Homeodomain-like"/>
    <property type="match status" value="2"/>
</dbReference>
<dbReference type="PRINTS" id="PR00032">
    <property type="entry name" value="HTHARAC"/>
</dbReference>
<evidence type="ECO:0000256" key="2">
    <source>
        <dbReference type="ARBA" id="ARBA00023125"/>
    </source>
</evidence>
<dbReference type="PROSITE" id="PS00041">
    <property type="entry name" value="HTH_ARAC_FAMILY_1"/>
    <property type="match status" value="1"/>
</dbReference>
<evidence type="ECO:0000256" key="1">
    <source>
        <dbReference type="ARBA" id="ARBA00023015"/>
    </source>
</evidence>
<dbReference type="PANTHER" id="PTHR43280">
    <property type="entry name" value="ARAC-FAMILY TRANSCRIPTIONAL REGULATOR"/>
    <property type="match status" value="1"/>
</dbReference>
<dbReference type="Pfam" id="PF12833">
    <property type="entry name" value="HTH_18"/>
    <property type="match status" value="1"/>
</dbReference>
<keyword evidence="8" id="KW-1185">Reference proteome</keyword>
<accession>A0ABV6DJC0</accession>
<evidence type="ECO:0000313" key="8">
    <source>
        <dbReference type="Proteomes" id="UP001589776"/>
    </source>
</evidence>